<proteinExistence type="predicted"/>
<evidence type="ECO:0000313" key="3">
    <source>
        <dbReference type="Proteomes" id="UP000054988"/>
    </source>
</evidence>
<dbReference type="AlphaFoldDB" id="A0A0W0FCA1"/>
<feature type="compositionally biased region" description="Low complexity" evidence="1">
    <location>
        <begin position="46"/>
        <end position="55"/>
    </location>
</feature>
<evidence type="ECO:0000313" key="2">
    <source>
        <dbReference type="EMBL" id="KTB33968.1"/>
    </source>
</evidence>
<feature type="region of interest" description="Disordered" evidence="1">
    <location>
        <begin position="191"/>
        <end position="260"/>
    </location>
</feature>
<dbReference type="eggNOG" id="ENOG502SXHB">
    <property type="taxonomic scope" value="Eukaryota"/>
</dbReference>
<protein>
    <submittedName>
        <fullName evidence="2">Uncharacterized protein</fullName>
    </submittedName>
</protein>
<comment type="caution">
    <text evidence="2">The sequence shown here is derived from an EMBL/GenBank/DDBJ whole genome shotgun (WGS) entry which is preliminary data.</text>
</comment>
<gene>
    <name evidence="2" type="ORF">WG66_13394</name>
</gene>
<dbReference type="EMBL" id="LATX01002123">
    <property type="protein sequence ID" value="KTB33968.1"/>
    <property type="molecule type" value="Genomic_DNA"/>
</dbReference>
<sequence length="260" mass="27897">MTTLPSFVELMETLGIESSRGTSDSTPSSRSSPPSPQPDMLAIPMSSPTRSRSSPALRDQASRSRTARFSPYSPIVSTNKRRGSVSSISSMSSASSGVSQRTGSISPRLSPSPRIRRRTVNGKLTINVFGSSTDLPANTPISSYVRRKTPMASPTSPTFSRNGSEEVIPAYPMPFTLPTLPAFLPGSANSESFPITPDSELEDFSSTRMSPKHSPKLLSDDVEIKQHLPRSTRLHTGIRISTSPRSTASSNTSCHSVQVA</sequence>
<accession>A0A0W0FCA1</accession>
<feature type="compositionally biased region" description="Polar residues" evidence="1">
    <location>
        <begin position="239"/>
        <end position="260"/>
    </location>
</feature>
<name>A0A0W0FCA1_MONRR</name>
<feature type="compositionally biased region" description="Low complexity" evidence="1">
    <location>
        <begin position="18"/>
        <end position="32"/>
    </location>
</feature>
<organism evidence="2 3">
    <name type="scientific">Moniliophthora roreri</name>
    <name type="common">Frosty pod rot fungus</name>
    <name type="synonym">Monilia roreri</name>
    <dbReference type="NCBI Taxonomy" id="221103"/>
    <lineage>
        <taxon>Eukaryota</taxon>
        <taxon>Fungi</taxon>
        <taxon>Dikarya</taxon>
        <taxon>Basidiomycota</taxon>
        <taxon>Agaricomycotina</taxon>
        <taxon>Agaricomycetes</taxon>
        <taxon>Agaricomycetidae</taxon>
        <taxon>Agaricales</taxon>
        <taxon>Marasmiineae</taxon>
        <taxon>Marasmiaceae</taxon>
        <taxon>Moniliophthora</taxon>
    </lineage>
</organism>
<dbReference type="Proteomes" id="UP000054988">
    <property type="component" value="Unassembled WGS sequence"/>
</dbReference>
<feature type="region of interest" description="Disordered" evidence="1">
    <location>
        <begin position="12"/>
        <end position="119"/>
    </location>
</feature>
<evidence type="ECO:0000256" key="1">
    <source>
        <dbReference type="SAM" id="MobiDB-lite"/>
    </source>
</evidence>
<reference evidence="2 3" key="1">
    <citation type="submission" date="2015-12" db="EMBL/GenBank/DDBJ databases">
        <title>Draft genome sequence of Moniliophthora roreri, the causal agent of frosty pod rot of cacao.</title>
        <authorList>
            <person name="Aime M.C."/>
            <person name="Diaz-Valderrama J.R."/>
            <person name="Kijpornyongpan T."/>
            <person name="Phillips-Mora W."/>
        </authorList>
    </citation>
    <scope>NUCLEOTIDE SEQUENCE [LARGE SCALE GENOMIC DNA]</scope>
    <source>
        <strain evidence="2 3">MCA 2952</strain>
    </source>
</reference>
<feature type="compositionally biased region" description="Low complexity" evidence="1">
    <location>
        <begin position="84"/>
        <end position="113"/>
    </location>
</feature>